<dbReference type="Gene3D" id="2.130.10.10">
    <property type="entry name" value="YVTN repeat-like/Quinoprotein amine dehydrogenase"/>
    <property type="match status" value="3"/>
</dbReference>
<dbReference type="Gene3D" id="3.30.565.10">
    <property type="entry name" value="Histidine kinase-like ATPase, C-terminal domain"/>
    <property type="match status" value="1"/>
</dbReference>
<dbReference type="SMART" id="SM00388">
    <property type="entry name" value="HisKA"/>
    <property type="match status" value="1"/>
</dbReference>
<dbReference type="InterPro" id="IPR005467">
    <property type="entry name" value="His_kinase_dom"/>
</dbReference>
<dbReference type="CDD" id="cd00146">
    <property type="entry name" value="PKD"/>
    <property type="match status" value="1"/>
</dbReference>
<dbReference type="FunFam" id="2.60.40.10:FF:000791">
    <property type="entry name" value="Two-component system sensor histidine kinase/response regulator"/>
    <property type="match status" value="1"/>
</dbReference>
<accession>A0A5C7BCM1</accession>
<evidence type="ECO:0000256" key="2">
    <source>
        <dbReference type="ARBA" id="ARBA00012438"/>
    </source>
</evidence>
<dbReference type="InterPro" id="IPR015943">
    <property type="entry name" value="WD40/YVTN_repeat-like_dom_sf"/>
</dbReference>
<dbReference type="Pfam" id="PF07494">
    <property type="entry name" value="Reg_prop"/>
    <property type="match status" value="1"/>
</dbReference>
<evidence type="ECO:0000313" key="7">
    <source>
        <dbReference type="Proteomes" id="UP000321938"/>
    </source>
</evidence>
<keyword evidence="3" id="KW-0597">Phosphoprotein</keyword>
<keyword evidence="4" id="KW-0472">Membrane</keyword>
<keyword evidence="4" id="KW-0812">Transmembrane</keyword>
<dbReference type="CDD" id="cd00082">
    <property type="entry name" value="HisKA"/>
    <property type="match status" value="1"/>
</dbReference>
<evidence type="ECO:0000256" key="4">
    <source>
        <dbReference type="SAM" id="Phobius"/>
    </source>
</evidence>
<dbReference type="STRING" id="1123037.GCA_000425305_00443"/>
<dbReference type="SUPFAM" id="SSF63829">
    <property type="entry name" value="Calcium-dependent phosphotriesterase"/>
    <property type="match status" value="3"/>
</dbReference>
<comment type="catalytic activity">
    <reaction evidence="1">
        <text>ATP + protein L-histidine = ADP + protein N-phospho-L-histidine.</text>
        <dbReference type="EC" id="2.7.13.3"/>
    </reaction>
</comment>
<dbReference type="InterPro" id="IPR036097">
    <property type="entry name" value="HisK_dim/P_sf"/>
</dbReference>
<evidence type="ECO:0000256" key="1">
    <source>
        <dbReference type="ARBA" id="ARBA00000085"/>
    </source>
</evidence>
<name>A0A5C7BCM1_9FLAO</name>
<dbReference type="SUPFAM" id="SSF55874">
    <property type="entry name" value="ATPase domain of HSP90 chaperone/DNA topoisomerase II/histidine kinase"/>
    <property type="match status" value="1"/>
</dbReference>
<dbReference type="AlphaFoldDB" id="A0A5C7BCM1"/>
<dbReference type="Gene3D" id="1.10.287.130">
    <property type="match status" value="1"/>
</dbReference>
<dbReference type="RefSeq" id="WP_147230946.1">
    <property type="nucleotide sequence ID" value="NZ_VOSB01000002.1"/>
</dbReference>
<protein>
    <recommendedName>
        <fullName evidence="2">histidine kinase</fullName>
        <ecNumber evidence="2">2.7.13.3</ecNumber>
    </recommendedName>
</protein>
<dbReference type="InterPro" id="IPR004358">
    <property type="entry name" value="Sig_transdc_His_kin-like_C"/>
</dbReference>
<proteinExistence type="predicted"/>
<dbReference type="PRINTS" id="PR00344">
    <property type="entry name" value="BCTRLSENSOR"/>
</dbReference>
<dbReference type="InterPro" id="IPR013783">
    <property type="entry name" value="Ig-like_fold"/>
</dbReference>
<dbReference type="GO" id="GO:0000155">
    <property type="term" value="F:phosphorelay sensor kinase activity"/>
    <property type="evidence" value="ECO:0007669"/>
    <property type="project" value="InterPro"/>
</dbReference>
<sequence length="1225" mass="139442">MKQLIIIYLVLSSFLCLSQEDKIYFKEYGVKEGLPEEVAFNFIEDDQGFIWVATQNGLVKFNGYDMQLFGLNHEQGKANSLQNRNLNGGLLKDKKGKLWIGSVALNSGLSSYDPQTKHFTNILYLPDATRLPFPDVRLHLVDQKNDIWFSSFSRDLDTAVLCRYDQRTHIISQYPQKTNSWVFNELISNGRIVSNAADNSIWILDETSSSIKKYDPVTDSFQTKFEPEDTIDGTVLPAEFIRIGMSEKFLVVTTQSAAYLIDIMSEKIAKIIEFKTDLENSEPLCFLDKKNLLWCTSGKYLTIHNLNTDEQTELIYGEGALEQISSTGLKYPLLQTNADIYFMDLNTANQFVWKYHYETAEFTIYNDRFNARENPKVLKKWPSRMKIDFSGTKWLGTRPNLYKEDVKKIKSVTHFGKEQLKIDSLNTPFEDRKKRLWISFSGGVMLKEADAKEFEIFLFQKNQFPFKNPREFIEDHQGNIWVGSSNGFAKYDEFSKSFTPFQRGAEMNIIRYDPLRKHIWVLKENGIEAVGLDGKTLYELDRDITKGFNAASFFQDSNGNSWFGDSDDNDFGIIKLLPNDSIVQYNRIPNDESSLSSNEIRYITEDRVGTIWIATDGGLHTYRNDKIERIRAGESFSGNWAIGQDNTMWLSTYSGTGLVNVNPESNTTTNYGQDKGLLHNDVSTRNYHNNNQLASDAEGRLYLTTQRGLSVFDPKTKVFTNFKEEDGVLLGSRSNRTIALSNGEVWILGDEGINSIDPKALFEEKNSIPPKVWITDMTIMDSSYAAPDGDIFTKAIDFTDEIEIAYWQKNLTFEFVALHYLRPEDNQYSWMLEGYDEQWTQPSLNRTASYTNLSPGTYTFRVKGSNADGIWNEEGATMKITIHPPYWQTAYAYCIYFLAFCGLGFLAFRVQKERILKKEQDRSRDRELAQAKEVEKAYTTLKSTQSQLIQSEKMASLGELTAGIAHEIQNPLNFVNNFSEVSNELIDEMNEELDKGEIEEAKHISKDIKQNLEKITHHGKRADAIVKGMLQHSRSSSGTKEPTDINKLADEYLRLAYHGLRAKDKNFNADMKTYFDESISKIDVIPQDIGRVILNLITNAFYAVNEKKMAIEKNGLDHGNLKGLTTYEPTVIVSTKLLDTPVGAMDERKGNAVKISIKDNGNGMPDGIKDKIFQPFFTTKPTGQGTGLGLSMSYDIITKGHGGQLSVETEENAGTTFIIQIPYNN</sequence>
<dbReference type="SUPFAM" id="SSF47384">
    <property type="entry name" value="Homodimeric domain of signal transducing histidine kinase"/>
    <property type="match status" value="1"/>
</dbReference>
<dbReference type="InterPro" id="IPR036890">
    <property type="entry name" value="HATPase_C_sf"/>
</dbReference>
<dbReference type="InterPro" id="IPR011123">
    <property type="entry name" value="Y_Y_Y"/>
</dbReference>
<evidence type="ECO:0000256" key="3">
    <source>
        <dbReference type="ARBA" id="ARBA00022553"/>
    </source>
</evidence>
<reference evidence="6 7" key="1">
    <citation type="submission" date="2019-08" db="EMBL/GenBank/DDBJ databases">
        <title>Genome of Psychroserpens burtonensis ACAM 167.</title>
        <authorList>
            <person name="Bowman J.P."/>
        </authorList>
    </citation>
    <scope>NUCLEOTIDE SEQUENCE [LARGE SCALE GENOMIC DNA]</scope>
    <source>
        <strain evidence="6 7">ACAM 167</strain>
    </source>
</reference>
<dbReference type="PROSITE" id="PS50109">
    <property type="entry name" value="HIS_KIN"/>
    <property type="match status" value="1"/>
</dbReference>
<dbReference type="SMART" id="SM00387">
    <property type="entry name" value="HATPase_c"/>
    <property type="match status" value="1"/>
</dbReference>
<evidence type="ECO:0000313" key="6">
    <source>
        <dbReference type="EMBL" id="TXE20050.1"/>
    </source>
</evidence>
<keyword evidence="7" id="KW-1185">Reference proteome</keyword>
<dbReference type="Pfam" id="PF07495">
    <property type="entry name" value="Y_Y_Y"/>
    <property type="match status" value="1"/>
</dbReference>
<dbReference type="PANTHER" id="PTHR43547">
    <property type="entry name" value="TWO-COMPONENT HISTIDINE KINASE"/>
    <property type="match status" value="1"/>
</dbReference>
<comment type="caution">
    <text evidence="6">The sequence shown here is derived from an EMBL/GenBank/DDBJ whole genome shotgun (WGS) entry which is preliminary data.</text>
</comment>
<gene>
    <name evidence="6" type="ORF">ES692_01985</name>
</gene>
<dbReference type="Proteomes" id="UP000321938">
    <property type="component" value="Unassembled WGS sequence"/>
</dbReference>
<dbReference type="Gene3D" id="2.60.40.10">
    <property type="entry name" value="Immunoglobulins"/>
    <property type="match status" value="1"/>
</dbReference>
<dbReference type="Pfam" id="PF00512">
    <property type="entry name" value="HisKA"/>
    <property type="match status" value="1"/>
</dbReference>
<dbReference type="PANTHER" id="PTHR43547:SF2">
    <property type="entry name" value="HYBRID SIGNAL TRANSDUCTION HISTIDINE KINASE C"/>
    <property type="match status" value="1"/>
</dbReference>
<dbReference type="EC" id="2.7.13.3" evidence="2"/>
<evidence type="ECO:0000259" key="5">
    <source>
        <dbReference type="PROSITE" id="PS50109"/>
    </source>
</evidence>
<feature type="transmembrane region" description="Helical" evidence="4">
    <location>
        <begin position="890"/>
        <end position="908"/>
    </location>
</feature>
<feature type="domain" description="Histidine kinase" evidence="5">
    <location>
        <begin position="963"/>
        <end position="1225"/>
    </location>
</feature>
<organism evidence="6 7">
    <name type="scientific">Psychroserpens burtonensis</name>
    <dbReference type="NCBI Taxonomy" id="49278"/>
    <lineage>
        <taxon>Bacteria</taxon>
        <taxon>Pseudomonadati</taxon>
        <taxon>Bacteroidota</taxon>
        <taxon>Flavobacteriia</taxon>
        <taxon>Flavobacteriales</taxon>
        <taxon>Flavobacteriaceae</taxon>
        <taxon>Psychroserpens</taxon>
    </lineage>
</organism>
<dbReference type="EMBL" id="VOSB01000002">
    <property type="protein sequence ID" value="TXE20050.1"/>
    <property type="molecule type" value="Genomic_DNA"/>
</dbReference>
<dbReference type="InterPro" id="IPR003661">
    <property type="entry name" value="HisK_dim/P_dom"/>
</dbReference>
<keyword evidence="4" id="KW-1133">Transmembrane helix</keyword>
<dbReference type="Pfam" id="PF02518">
    <property type="entry name" value="HATPase_c"/>
    <property type="match status" value="1"/>
</dbReference>
<dbReference type="OrthoDB" id="9806995at2"/>
<dbReference type="InterPro" id="IPR003594">
    <property type="entry name" value="HATPase_dom"/>
</dbReference>
<dbReference type="InterPro" id="IPR011110">
    <property type="entry name" value="Reg_prop"/>
</dbReference>